<evidence type="ECO:0000313" key="3">
    <source>
        <dbReference type="Proteomes" id="UP000824281"/>
    </source>
</evidence>
<dbReference type="EMBL" id="CP081295">
    <property type="protein sequence ID" value="QZD90553.1"/>
    <property type="molecule type" value="Genomic_DNA"/>
</dbReference>
<accession>A0ABX8ZSG3</accession>
<keyword evidence="3" id="KW-1185">Reference proteome</keyword>
<gene>
    <name evidence="2" type="ORF">K3148_03935</name>
</gene>
<name>A0ABX8ZSG3_9SPHN</name>
<organism evidence="2 3">
    <name type="scientific">Qipengyuania aurantiaca</name>
    <dbReference type="NCBI Taxonomy" id="2867233"/>
    <lineage>
        <taxon>Bacteria</taxon>
        <taxon>Pseudomonadati</taxon>
        <taxon>Pseudomonadota</taxon>
        <taxon>Alphaproteobacteria</taxon>
        <taxon>Sphingomonadales</taxon>
        <taxon>Erythrobacteraceae</taxon>
        <taxon>Qipengyuania</taxon>
    </lineage>
</organism>
<evidence type="ECO:0008006" key="4">
    <source>
        <dbReference type="Google" id="ProtNLM"/>
    </source>
</evidence>
<feature type="compositionally biased region" description="Acidic residues" evidence="1">
    <location>
        <begin position="1"/>
        <end position="10"/>
    </location>
</feature>
<evidence type="ECO:0000313" key="2">
    <source>
        <dbReference type="EMBL" id="QZD90553.1"/>
    </source>
</evidence>
<reference evidence="2 3" key="1">
    <citation type="submission" date="2021-08" db="EMBL/GenBank/DDBJ databases">
        <title>Comparative Genomics Analysis of the Genus Qipengyuania Reveals Extensive Genetic Diversity and Metabolic Versatility, Including the Description of Fifteen Novel Species.</title>
        <authorList>
            <person name="Liu Y."/>
        </authorList>
    </citation>
    <scope>NUCLEOTIDE SEQUENCE [LARGE SCALE GENOMIC DNA]</scope>
    <source>
        <strain evidence="2 3">1NDH13</strain>
    </source>
</reference>
<proteinExistence type="predicted"/>
<dbReference type="RefSeq" id="WP_221426019.1">
    <property type="nucleotide sequence ID" value="NZ_CP081295.1"/>
</dbReference>
<evidence type="ECO:0000256" key="1">
    <source>
        <dbReference type="SAM" id="MobiDB-lite"/>
    </source>
</evidence>
<protein>
    <recommendedName>
        <fullName evidence="4">Restriction endonuclease</fullName>
    </recommendedName>
</protein>
<feature type="region of interest" description="Disordered" evidence="1">
    <location>
        <begin position="1"/>
        <end position="21"/>
    </location>
</feature>
<dbReference type="Proteomes" id="UP000824281">
    <property type="component" value="Chromosome"/>
</dbReference>
<sequence>MCADQADEEPITAFDDIPREGQEPASHLIGQFDYLNSSGRPEAAAVRGLVDAWLLGYPAFHRPDLIRRLRSRDDVSHRSALFELMLHALLLRQGFTIVEIEPRLPNGKAPDFLVEAPDGRRFYLEATLASGIDNVAAGADRRMREALQAIDDVQSPDFFLHLHTRGTPNQPIATARLRRAVQRFIDELDYDQAVERAEAGQPPAPVWRHTEHGAHFRIHPVAKNIRRREGRAIGGRMLPGGVIRPEIAIKSAVEGKAGRYGDIGLPLVIAVNALEEFARPDDAIDALFGTTGVIVSPDGGARRVRNRDGAWRGPGGPVYTRSSAVLFVARFSAWNVGQISMSLILNPWARSPIAGLPLGVEVREVLEGRLQTQPGQSLRETFGLPEGWPE</sequence>